<evidence type="ECO:0000256" key="3">
    <source>
        <dbReference type="ARBA" id="ARBA00023204"/>
    </source>
</evidence>
<dbReference type="Gene3D" id="3.90.320.10">
    <property type="match status" value="1"/>
</dbReference>
<dbReference type="Pfam" id="PF12705">
    <property type="entry name" value="PDDEXK_1"/>
    <property type="match status" value="1"/>
</dbReference>
<dbReference type="InterPro" id="IPR011604">
    <property type="entry name" value="PDDEXK-like_dom_sf"/>
</dbReference>
<keyword evidence="2" id="KW-0378">Hydrolase</keyword>
<accession>A0A7C3ZK90</accession>
<keyword evidence="3" id="KW-0234">DNA repair</keyword>
<keyword evidence="2" id="KW-0067">ATP-binding</keyword>
<sequence>MRLSQAQLKHLETCPRKFQHIYLERLNPPPTPEQWQHLSWGSRFHKLMQQRELGLPIASLAAVDPQMQSSINALEEAVPEIFSPHPPKETFRQAEHWRSCHFQGYMLTAVYDLLIADSNSARIFDWKTYPLSQKTRSLAREWQTRLYLFIMAETSDYPPEMISMTYWFVQSGGKAQSLTCSYDSAKHEETQRDLTRILKRFQGWLQAYEATGELFPQVPLSAANKCLECPFALRCQRLSASNSDTIQGWDTLTNLADIQEVCL</sequence>
<protein>
    <submittedName>
        <fullName evidence="5">PD-(D/E)XK nuclease family protein</fullName>
    </submittedName>
</protein>
<proteinExistence type="predicted"/>
<dbReference type="GO" id="GO:0006281">
    <property type="term" value="P:DNA repair"/>
    <property type="evidence" value="ECO:0007669"/>
    <property type="project" value="UniProtKB-KW"/>
</dbReference>
<evidence type="ECO:0000256" key="1">
    <source>
        <dbReference type="ARBA" id="ARBA00022763"/>
    </source>
</evidence>
<keyword evidence="2" id="KW-0547">Nucleotide-binding</keyword>
<name>A0A7C3ZK90_9CYAN</name>
<evidence type="ECO:0000256" key="2">
    <source>
        <dbReference type="ARBA" id="ARBA00022806"/>
    </source>
</evidence>
<dbReference type="AlphaFoldDB" id="A0A7C3ZK90"/>
<gene>
    <name evidence="5" type="ORF">ENR15_11805</name>
</gene>
<keyword evidence="1" id="KW-0227">DNA damage</keyword>
<feature type="domain" description="PD-(D/E)XK endonuclease-like" evidence="4">
    <location>
        <begin position="2"/>
        <end position="236"/>
    </location>
</feature>
<comment type="caution">
    <text evidence="5">The sequence shown here is derived from an EMBL/GenBank/DDBJ whole genome shotgun (WGS) entry which is preliminary data.</text>
</comment>
<dbReference type="InterPro" id="IPR038726">
    <property type="entry name" value="PDDEXK_AddAB-type"/>
</dbReference>
<organism evidence="5">
    <name type="scientific">Planktothricoides sp. SpSt-374</name>
    <dbReference type="NCBI Taxonomy" id="2282167"/>
    <lineage>
        <taxon>Bacteria</taxon>
        <taxon>Bacillati</taxon>
        <taxon>Cyanobacteriota</taxon>
        <taxon>Cyanophyceae</taxon>
        <taxon>Oscillatoriophycideae</taxon>
        <taxon>Oscillatoriales</taxon>
        <taxon>Oscillatoriaceae</taxon>
        <taxon>Planktothricoides</taxon>
    </lineage>
</organism>
<reference evidence="5" key="1">
    <citation type="journal article" date="2020" name="mSystems">
        <title>Genome- and Community-Level Interaction Insights into Carbon Utilization and Element Cycling Functions of Hydrothermarchaeota in Hydrothermal Sediment.</title>
        <authorList>
            <person name="Zhou Z."/>
            <person name="Liu Y."/>
            <person name="Xu W."/>
            <person name="Pan J."/>
            <person name="Luo Z.H."/>
            <person name="Li M."/>
        </authorList>
    </citation>
    <scope>NUCLEOTIDE SEQUENCE [LARGE SCALE GENOMIC DNA]</scope>
    <source>
        <strain evidence="5">SpSt-374</strain>
    </source>
</reference>
<dbReference type="EMBL" id="DSPX01000120">
    <property type="protein sequence ID" value="HGG01303.1"/>
    <property type="molecule type" value="Genomic_DNA"/>
</dbReference>
<evidence type="ECO:0000259" key="4">
    <source>
        <dbReference type="Pfam" id="PF12705"/>
    </source>
</evidence>
<dbReference type="GO" id="GO:0004386">
    <property type="term" value="F:helicase activity"/>
    <property type="evidence" value="ECO:0007669"/>
    <property type="project" value="UniProtKB-KW"/>
</dbReference>
<keyword evidence="2" id="KW-0347">Helicase</keyword>
<evidence type="ECO:0000313" key="5">
    <source>
        <dbReference type="EMBL" id="HGG01303.1"/>
    </source>
</evidence>